<dbReference type="EMBL" id="PUHR01000108">
    <property type="protein sequence ID" value="KAG0665927.1"/>
    <property type="molecule type" value="Genomic_DNA"/>
</dbReference>
<evidence type="ECO:0000256" key="5">
    <source>
        <dbReference type="ARBA" id="ARBA00023242"/>
    </source>
</evidence>
<dbReference type="Pfam" id="PF04856">
    <property type="entry name" value="Securin"/>
    <property type="match status" value="1"/>
</dbReference>
<dbReference type="AlphaFoldDB" id="A0A9P6W939"/>
<keyword evidence="4" id="KW-0963">Cytoplasm</keyword>
<accession>A0A9P6W939</accession>
<dbReference type="InterPro" id="IPR006940">
    <property type="entry name" value="Securin_separation_inhibitor"/>
</dbReference>
<evidence type="ECO:0000256" key="6">
    <source>
        <dbReference type="SAM" id="MobiDB-lite"/>
    </source>
</evidence>
<feature type="compositionally biased region" description="Polar residues" evidence="6">
    <location>
        <begin position="59"/>
        <end position="76"/>
    </location>
</feature>
<dbReference type="GO" id="GO:0005634">
    <property type="term" value="C:nucleus"/>
    <property type="evidence" value="ECO:0007669"/>
    <property type="project" value="UniProtKB-SubCell"/>
</dbReference>
<evidence type="ECO:0000313" key="8">
    <source>
        <dbReference type="Proteomes" id="UP000750334"/>
    </source>
</evidence>
<comment type="subcellular location">
    <subcellularLocation>
        <location evidence="2">Cytoplasm</location>
    </subcellularLocation>
    <subcellularLocation>
        <location evidence="1">Nucleus</location>
    </subcellularLocation>
</comment>
<dbReference type="GO" id="GO:0005737">
    <property type="term" value="C:cytoplasm"/>
    <property type="evidence" value="ECO:0007669"/>
    <property type="project" value="UniProtKB-SubCell"/>
</dbReference>
<comment type="similarity">
    <text evidence="3">Belongs to the securin family.</text>
</comment>
<organism evidence="7 8">
    <name type="scientific">Maudiozyma exigua</name>
    <name type="common">Yeast</name>
    <name type="synonym">Kazachstania exigua</name>
    <dbReference type="NCBI Taxonomy" id="34358"/>
    <lineage>
        <taxon>Eukaryota</taxon>
        <taxon>Fungi</taxon>
        <taxon>Dikarya</taxon>
        <taxon>Ascomycota</taxon>
        <taxon>Saccharomycotina</taxon>
        <taxon>Saccharomycetes</taxon>
        <taxon>Saccharomycetales</taxon>
        <taxon>Saccharomycetaceae</taxon>
        <taxon>Maudiozyma</taxon>
    </lineage>
</organism>
<comment type="caution">
    <text evidence="7">The sequence shown here is derived from an EMBL/GenBank/DDBJ whole genome shotgun (WGS) entry which is preliminary data.</text>
</comment>
<evidence type="ECO:0000256" key="2">
    <source>
        <dbReference type="ARBA" id="ARBA00004496"/>
    </source>
</evidence>
<evidence type="ECO:0000256" key="4">
    <source>
        <dbReference type="ARBA" id="ARBA00022490"/>
    </source>
</evidence>
<dbReference type="OrthoDB" id="4065086at2759"/>
<gene>
    <name evidence="7" type="ORF">C6P45_000323</name>
</gene>
<protein>
    <submittedName>
        <fullName evidence="7">Uncharacterized protein</fullName>
    </submittedName>
</protein>
<evidence type="ECO:0000256" key="1">
    <source>
        <dbReference type="ARBA" id="ARBA00004123"/>
    </source>
</evidence>
<sequence length="295" mass="32814">MSTNMKNLDKENEVGPTTPKTLMKKQLYHGNNHVGNVKPNRSQARRVKRLPLASKDSNRTNSGISFNKNDSKGLSRNSSIHLKKYGSILYQGNNSNINNSDTLSKNSLPKVKSLVLKDIDDNDNDGNSSTGSDTDEDIILQSIKQGLSQSNKGLSALLEENEMKTNDLGGNNDDLDIEFAPLREKEIEYIPDGIDVLQIEDLKKLNDINIEPMTFDLGLDQDDGPNKIKGSLLMDLQSVSDYDDNDNDIGMLLQPHTHRDKRHNRTDIEIDTSDIDSIYHGHGLDADDIADLLAD</sequence>
<proteinExistence type="inferred from homology"/>
<reference evidence="7 8" key="1">
    <citation type="submission" date="2020-11" db="EMBL/GenBank/DDBJ databases">
        <title>Kefir isolates.</title>
        <authorList>
            <person name="Marcisauskas S."/>
            <person name="Kim Y."/>
            <person name="Blasche S."/>
        </authorList>
    </citation>
    <scope>NUCLEOTIDE SEQUENCE [LARGE SCALE GENOMIC DNA]</scope>
    <source>
        <strain evidence="7 8">OG2</strain>
    </source>
</reference>
<dbReference type="GO" id="GO:0051276">
    <property type="term" value="P:chromosome organization"/>
    <property type="evidence" value="ECO:0007669"/>
    <property type="project" value="InterPro"/>
</dbReference>
<evidence type="ECO:0000256" key="3">
    <source>
        <dbReference type="ARBA" id="ARBA00009264"/>
    </source>
</evidence>
<keyword evidence="8" id="KW-1185">Reference proteome</keyword>
<feature type="region of interest" description="Disordered" evidence="6">
    <location>
        <begin position="32"/>
        <end position="76"/>
    </location>
</feature>
<keyword evidence="5" id="KW-0539">Nucleus</keyword>
<evidence type="ECO:0000313" key="7">
    <source>
        <dbReference type="EMBL" id="KAG0665927.1"/>
    </source>
</evidence>
<name>A0A9P6W939_MAUEX</name>
<dbReference type="Proteomes" id="UP000750334">
    <property type="component" value="Unassembled WGS sequence"/>
</dbReference>